<gene>
    <name evidence="4" type="ORF">HJG52_11230</name>
</gene>
<comment type="similarity">
    <text evidence="1">Belongs to the Nudix hydrolase family.</text>
</comment>
<reference evidence="4 5" key="1">
    <citation type="submission" date="2020-04" db="EMBL/GenBank/DDBJ databases">
        <title>Knoellia sp. isolate from air conditioner.</title>
        <authorList>
            <person name="Chea S."/>
            <person name="Kim D.-U."/>
        </authorList>
    </citation>
    <scope>NUCLEOTIDE SEQUENCE [LARGE SCALE GENOMIC DNA]</scope>
    <source>
        <strain evidence="4 5">DB2414S</strain>
    </source>
</reference>
<dbReference type="PROSITE" id="PS51462">
    <property type="entry name" value="NUDIX"/>
    <property type="match status" value="1"/>
</dbReference>
<dbReference type="AlphaFoldDB" id="A0A849HF65"/>
<protein>
    <submittedName>
        <fullName evidence="4">NUDIX domain-containing protein</fullName>
    </submittedName>
</protein>
<organism evidence="4 5">
    <name type="scientific">Knoellia koreensis</name>
    <dbReference type="NCBI Taxonomy" id="2730921"/>
    <lineage>
        <taxon>Bacteria</taxon>
        <taxon>Bacillati</taxon>
        <taxon>Actinomycetota</taxon>
        <taxon>Actinomycetes</taxon>
        <taxon>Micrococcales</taxon>
        <taxon>Intrasporangiaceae</taxon>
        <taxon>Knoellia</taxon>
    </lineage>
</organism>
<feature type="domain" description="Nudix hydrolase" evidence="3">
    <location>
        <begin position="79"/>
        <end position="220"/>
    </location>
</feature>
<name>A0A849HF65_9MICO</name>
<accession>A0A849HF65</accession>
<dbReference type="PROSITE" id="PS00893">
    <property type="entry name" value="NUDIX_BOX"/>
    <property type="match status" value="1"/>
</dbReference>
<dbReference type="SUPFAM" id="SSF55811">
    <property type="entry name" value="Nudix"/>
    <property type="match status" value="1"/>
</dbReference>
<dbReference type="InterPro" id="IPR015797">
    <property type="entry name" value="NUDIX_hydrolase-like_dom_sf"/>
</dbReference>
<comment type="caution">
    <text evidence="4">The sequence shown here is derived from an EMBL/GenBank/DDBJ whole genome shotgun (WGS) entry which is preliminary data.</text>
</comment>
<evidence type="ECO:0000313" key="4">
    <source>
        <dbReference type="EMBL" id="NNM46575.1"/>
    </source>
</evidence>
<proteinExistence type="inferred from homology"/>
<evidence type="ECO:0000256" key="1">
    <source>
        <dbReference type="ARBA" id="ARBA00005582"/>
    </source>
</evidence>
<dbReference type="CDD" id="cd02883">
    <property type="entry name" value="NUDIX_Hydrolase"/>
    <property type="match status" value="1"/>
</dbReference>
<keyword evidence="5" id="KW-1185">Reference proteome</keyword>
<dbReference type="PANTHER" id="PTHR43736:SF1">
    <property type="entry name" value="DIHYDRONEOPTERIN TRIPHOSPHATE DIPHOSPHATASE"/>
    <property type="match status" value="1"/>
</dbReference>
<keyword evidence="2" id="KW-0378">Hydrolase</keyword>
<dbReference type="EMBL" id="JABEPQ010000002">
    <property type="protein sequence ID" value="NNM46575.1"/>
    <property type="molecule type" value="Genomic_DNA"/>
</dbReference>
<evidence type="ECO:0000259" key="3">
    <source>
        <dbReference type="PROSITE" id="PS51462"/>
    </source>
</evidence>
<dbReference type="InterPro" id="IPR020084">
    <property type="entry name" value="NUDIX_hydrolase_CS"/>
</dbReference>
<dbReference type="Pfam" id="PF00293">
    <property type="entry name" value="NUDIX"/>
    <property type="match status" value="1"/>
</dbReference>
<evidence type="ECO:0000313" key="5">
    <source>
        <dbReference type="Proteomes" id="UP000588586"/>
    </source>
</evidence>
<evidence type="ECO:0000256" key="2">
    <source>
        <dbReference type="ARBA" id="ARBA00022801"/>
    </source>
</evidence>
<dbReference type="Proteomes" id="UP000588586">
    <property type="component" value="Unassembled WGS sequence"/>
</dbReference>
<dbReference type="PANTHER" id="PTHR43736">
    <property type="entry name" value="ADP-RIBOSE PYROPHOSPHATASE"/>
    <property type="match status" value="1"/>
</dbReference>
<sequence>MGRSGEREVTRFVLHHGADPTTELSRRGWAVLHVDSVSEVPGGLELRYAVTAATPVHAPRRPAPRDPGLVVEPGEVAQPYQRTAAYGVVTSERGVLLTELSELTSAPGRWTLPGGGLDPGESPLAGLRREVWEESGQWVEGERLIDVRTQHWVGRAPSGRLEDFHAVRIVYAAWCPDPSDPVVHDVGGSTAGVAWVRREDLGRYTLTRSFAAHLHRWLDS</sequence>
<dbReference type="InterPro" id="IPR000086">
    <property type="entry name" value="NUDIX_hydrolase_dom"/>
</dbReference>
<dbReference type="Gene3D" id="3.90.79.10">
    <property type="entry name" value="Nucleoside Triphosphate Pyrophosphohydrolase"/>
    <property type="match status" value="1"/>
</dbReference>
<dbReference type="GO" id="GO:0016787">
    <property type="term" value="F:hydrolase activity"/>
    <property type="evidence" value="ECO:0007669"/>
    <property type="project" value="UniProtKB-KW"/>
</dbReference>